<feature type="domain" description="HTH tetR-type" evidence="5">
    <location>
        <begin position="6"/>
        <end position="66"/>
    </location>
</feature>
<dbReference type="AlphaFoldDB" id="A0A1A5YDX7"/>
<dbReference type="Pfam" id="PF00440">
    <property type="entry name" value="TetR_N"/>
    <property type="match status" value="1"/>
</dbReference>
<dbReference type="Gene3D" id="1.10.357.10">
    <property type="entry name" value="Tetracycline Repressor, domain 2"/>
    <property type="match status" value="1"/>
</dbReference>
<dbReference type="PRINTS" id="PR00455">
    <property type="entry name" value="HTHTETR"/>
</dbReference>
<keyword evidence="2 4" id="KW-0238">DNA-binding</keyword>
<evidence type="ECO:0000256" key="1">
    <source>
        <dbReference type="ARBA" id="ARBA00023015"/>
    </source>
</evidence>
<evidence type="ECO:0000259" key="5">
    <source>
        <dbReference type="PROSITE" id="PS50977"/>
    </source>
</evidence>
<dbReference type="InterPro" id="IPR001647">
    <property type="entry name" value="HTH_TetR"/>
</dbReference>
<feature type="DNA-binding region" description="H-T-H motif" evidence="4">
    <location>
        <begin position="29"/>
        <end position="48"/>
    </location>
</feature>
<proteinExistence type="predicted"/>
<dbReference type="SUPFAM" id="SSF48498">
    <property type="entry name" value="Tetracyclin repressor-like, C-terminal domain"/>
    <property type="match status" value="1"/>
</dbReference>
<dbReference type="SUPFAM" id="SSF46689">
    <property type="entry name" value="Homeodomain-like"/>
    <property type="match status" value="1"/>
</dbReference>
<organism evidence="6 7">
    <name type="scientific">Paenibacillus oryzae</name>
    <dbReference type="NCBI Taxonomy" id="1844972"/>
    <lineage>
        <taxon>Bacteria</taxon>
        <taxon>Bacillati</taxon>
        <taxon>Bacillota</taxon>
        <taxon>Bacilli</taxon>
        <taxon>Bacillales</taxon>
        <taxon>Paenibacillaceae</taxon>
        <taxon>Paenibacillus</taxon>
    </lineage>
</organism>
<keyword evidence="3" id="KW-0804">Transcription</keyword>
<dbReference type="PANTHER" id="PTHR47506">
    <property type="entry name" value="TRANSCRIPTIONAL REGULATORY PROTEIN"/>
    <property type="match status" value="1"/>
</dbReference>
<protein>
    <submittedName>
        <fullName evidence="6">Transcriptional regulator</fullName>
    </submittedName>
</protein>
<comment type="caution">
    <text evidence="6">The sequence shown here is derived from an EMBL/GenBank/DDBJ whole genome shotgun (WGS) entry which is preliminary data.</text>
</comment>
<reference evidence="6 7" key="1">
    <citation type="submission" date="2016-05" db="EMBL/GenBank/DDBJ databases">
        <title>Paenibacillus oryzae. sp. nov., isolated from the rice root.</title>
        <authorList>
            <person name="Zhang J."/>
            <person name="Zhang X."/>
        </authorList>
    </citation>
    <scope>NUCLEOTIDE SEQUENCE [LARGE SCALE GENOMIC DNA]</scope>
    <source>
        <strain evidence="6 7">1DrF-4</strain>
    </source>
</reference>
<gene>
    <name evidence="6" type="ORF">A7K91_17885</name>
</gene>
<dbReference type="Proteomes" id="UP000092024">
    <property type="component" value="Unassembled WGS sequence"/>
</dbReference>
<evidence type="ECO:0000313" key="7">
    <source>
        <dbReference type="Proteomes" id="UP000092024"/>
    </source>
</evidence>
<sequence>MARQREFNKEQALEAAMEVFWSKGFEAASLSDLTAEMGIQRPSLYAAFGDKKELFESALRRYNTWHASKIRNLLQQEESVISSFRQLFQQIGASAEEHINRHRGCFCINTMVELAPHDSKFSVLTREHQMYLAVIFREAIIRGQQNGEIDAALHAEAIANSLVVSMIGLTVMMKSNPESAMIKQAIEAALSLLAR</sequence>
<name>A0A1A5YDX7_9BACL</name>
<dbReference type="OrthoDB" id="9795242at2"/>
<keyword evidence="1" id="KW-0805">Transcription regulation</keyword>
<dbReference type="InterPro" id="IPR011075">
    <property type="entry name" value="TetR_C"/>
</dbReference>
<evidence type="ECO:0000256" key="2">
    <source>
        <dbReference type="ARBA" id="ARBA00023125"/>
    </source>
</evidence>
<evidence type="ECO:0000313" key="6">
    <source>
        <dbReference type="EMBL" id="OBR63784.1"/>
    </source>
</evidence>
<dbReference type="STRING" id="1844972.A7K91_17885"/>
<dbReference type="InterPro" id="IPR023772">
    <property type="entry name" value="DNA-bd_HTH_TetR-type_CS"/>
</dbReference>
<dbReference type="InterPro" id="IPR009057">
    <property type="entry name" value="Homeodomain-like_sf"/>
</dbReference>
<dbReference type="EMBL" id="LYPA01000069">
    <property type="protein sequence ID" value="OBR63784.1"/>
    <property type="molecule type" value="Genomic_DNA"/>
</dbReference>
<dbReference type="InterPro" id="IPR036271">
    <property type="entry name" value="Tet_transcr_reg_TetR-rel_C_sf"/>
</dbReference>
<evidence type="ECO:0000256" key="4">
    <source>
        <dbReference type="PROSITE-ProRule" id="PRU00335"/>
    </source>
</evidence>
<dbReference type="PROSITE" id="PS01081">
    <property type="entry name" value="HTH_TETR_1"/>
    <property type="match status" value="1"/>
</dbReference>
<dbReference type="PANTHER" id="PTHR47506:SF1">
    <property type="entry name" value="HTH-TYPE TRANSCRIPTIONAL REGULATOR YJDC"/>
    <property type="match status" value="1"/>
</dbReference>
<dbReference type="RefSeq" id="WP_068685736.1">
    <property type="nucleotide sequence ID" value="NZ_LYPA01000069.1"/>
</dbReference>
<dbReference type="GO" id="GO:0003677">
    <property type="term" value="F:DNA binding"/>
    <property type="evidence" value="ECO:0007669"/>
    <property type="project" value="UniProtKB-UniRule"/>
</dbReference>
<dbReference type="Gene3D" id="1.10.10.60">
    <property type="entry name" value="Homeodomain-like"/>
    <property type="match status" value="1"/>
</dbReference>
<dbReference type="PROSITE" id="PS50977">
    <property type="entry name" value="HTH_TETR_2"/>
    <property type="match status" value="1"/>
</dbReference>
<dbReference type="Pfam" id="PF16925">
    <property type="entry name" value="TetR_C_13"/>
    <property type="match status" value="1"/>
</dbReference>
<accession>A0A1A5YDX7</accession>
<evidence type="ECO:0000256" key="3">
    <source>
        <dbReference type="ARBA" id="ARBA00023163"/>
    </source>
</evidence>
<keyword evidence="7" id="KW-1185">Reference proteome</keyword>